<dbReference type="PRINTS" id="PR00039">
    <property type="entry name" value="HTHLYSR"/>
</dbReference>
<dbReference type="EMBL" id="BMIW01000017">
    <property type="protein sequence ID" value="GGG02944.1"/>
    <property type="molecule type" value="Genomic_DNA"/>
</dbReference>
<evidence type="ECO:0000313" key="6">
    <source>
        <dbReference type="EMBL" id="GGG02944.1"/>
    </source>
</evidence>
<feature type="domain" description="HTH lysR-type" evidence="5">
    <location>
        <begin position="1"/>
        <end position="58"/>
    </location>
</feature>
<dbReference type="Pfam" id="PF03466">
    <property type="entry name" value="LysR_substrate"/>
    <property type="match status" value="1"/>
</dbReference>
<organism evidence="6 7">
    <name type="scientific">Paenibacillus aceti</name>
    <dbReference type="NCBI Taxonomy" id="1820010"/>
    <lineage>
        <taxon>Bacteria</taxon>
        <taxon>Bacillati</taxon>
        <taxon>Bacillota</taxon>
        <taxon>Bacilli</taxon>
        <taxon>Bacillales</taxon>
        <taxon>Paenibacillaceae</taxon>
        <taxon>Paenibacillus</taxon>
    </lineage>
</organism>
<dbReference type="InterPro" id="IPR000847">
    <property type="entry name" value="LysR_HTH_N"/>
</dbReference>
<reference evidence="7" key="1">
    <citation type="journal article" date="2019" name="Int. J. Syst. Evol. Microbiol.">
        <title>The Global Catalogue of Microorganisms (GCM) 10K type strain sequencing project: providing services to taxonomists for standard genome sequencing and annotation.</title>
        <authorList>
            <consortium name="The Broad Institute Genomics Platform"/>
            <consortium name="The Broad Institute Genome Sequencing Center for Infectious Disease"/>
            <person name="Wu L."/>
            <person name="Ma J."/>
        </authorList>
    </citation>
    <scope>NUCLEOTIDE SEQUENCE [LARGE SCALE GENOMIC DNA]</scope>
    <source>
        <strain evidence="7">CGMCC 1.15420</strain>
    </source>
</reference>
<evidence type="ECO:0000256" key="1">
    <source>
        <dbReference type="ARBA" id="ARBA00009437"/>
    </source>
</evidence>
<dbReference type="CDD" id="cd05466">
    <property type="entry name" value="PBP2_LTTR_substrate"/>
    <property type="match status" value="1"/>
</dbReference>
<evidence type="ECO:0000313" key="7">
    <source>
        <dbReference type="Proteomes" id="UP000608420"/>
    </source>
</evidence>
<dbReference type="InterPro" id="IPR036388">
    <property type="entry name" value="WH-like_DNA-bd_sf"/>
</dbReference>
<keyword evidence="3" id="KW-0238">DNA-binding</keyword>
<dbReference type="PANTHER" id="PTHR30419:SF28">
    <property type="entry name" value="HTH-TYPE TRANSCRIPTIONAL REGULATOR BSDA"/>
    <property type="match status" value="1"/>
</dbReference>
<dbReference type="InterPro" id="IPR050950">
    <property type="entry name" value="HTH-type_LysR_regulators"/>
</dbReference>
<dbReference type="Pfam" id="PF00126">
    <property type="entry name" value="HTH_1"/>
    <property type="match status" value="1"/>
</dbReference>
<dbReference type="SUPFAM" id="SSF53850">
    <property type="entry name" value="Periplasmic binding protein-like II"/>
    <property type="match status" value="1"/>
</dbReference>
<comment type="similarity">
    <text evidence="1">Belongs to the LysR transcriptional regulatory family.</text>
</comment>
<dbReference type="Proteomes" id="UP000608420">
    <property type="component" value="Unassembled WGS sequence"/>
</dbReference>
<gene>
    <name evidence="6" type="ORF">GCM10010913_25860</name>
</gene>
<evidence type="ECO:0000256" key="3">
    <source>
        <dbReference type="ARBA" id="ARBA00023125"/>
    </source>
</evidence>
<dbReference type="RefSeq" id="WP_120462971.1">
    <property type="nucleotide sequence ID" value="NZ_BMIW01000017.1"/>
</dbReference>
<dbReference type="SUPFAM" id="SSF46785">
    <property type="entry name" value="Winged helix' DNA-binding domain"/>
    <property type="match status" value="1"/>
</dbReference>
<keyword evidence="2" id="KW-0805">Transcription regulation</keyword>
<accession>A0ABQ1VWR8</accession>
<keyword evidence="7" id="KW-1185">Reference proteome</keyword>
<dbReference type="Gene3D" id="1.10.10.10">
    <property type="entry name" value="Winged helix-like DNA-binding domain superfamily/Winged helix DNA-binding domain"/>
    <property type="match status" value="1"/>
</dbReference>
<dbReference type="InterPro" id="IPR005119">
    <property type="entry name" value="LysR_subst-bd"/>
</dbReference>
<evidence type="ECO:0000256" key="4">
    <source>
        <dbReference type="ARBA" id="ARBA00023163"/>
    </source>
</evidence>
<evidence type="ECO:0000259" key="5">
    <source>
        <dbReference type="PROSITE" id="PS50931"/>
    </source>
</evidence>
<dbReference type="PANTHER" id="PTHR30419">
    <property type="entry name" value="HTH-TYPE TRANSCRIPTIONAL REGULATOR YBHD"/>
    <property type="match status" value="1"/>
</dbReference>
<evidence type="ECO:0000256" key="2">
    <source>
        <dbReference type="ARBA" id="ARBA00023015"/>
    </source>
</evidence>
<proteinExistence type="inferred from homology"/>
<dbReference type="InterPro" id="IPR036390">
    <property type="entry name" value="WH_DNA-bd_sf"/>
</dbReference>
<keyword evidence="4" id="KW-0804">Transcription</keyword>
<dbReference type="Gene3D" id="3.40.190.290">
    <property type="match status" value="1"/>
</dbReference>
<comment type="caution">
    <text evidence="6">The sequence shown here is derived from an EMBL/GenBank/DDBJ whole genome shotgun (WGS) entry which is preliminary data.</text>
</comment>
<name>A0ABQ1VWR8_9BACL</name>
<protein>
    <submittedName>
        <fullName evidence="6">LysR family transcriptional regulator</fullName>
    </submittedName>
</protein>
<dbReference type="PROSITE" id="PS50931">
    <property type="entry name" value="HTH_LYSR"/>
    <property type="match status" value="1"/>
</dbReference>
<sequence length="301" mass="33715">MDIRQLRYFLTIAEEGQITSAAKKLQMAQPPLSQQLKQLEDELGVKLVERGPRSIRLTDAGEILRRRAQQILDLADSTSREVSDFAKGLKGTLTIGTVSSSGATLLKDRLSDFHKTYTGIKFEIHEGNTFRIIELLQSGVIELGIVRTPFNTSGMGYKYAETEPMIAVMSPELDWDPEQERIPIAELRNRPLIIYRRFEQLIRETCQKTGFEPNIFCKNDDARTTLLWANAGLGIGIIPRSAYKLANNSNLIYKEIGSSALQTQVAAIWIKDRYLSSLARKFLESFSAAEPGSSQEGGRSL</sequence>